<dbReference type="SUPFAM" id="SSF90229">
    <property type="entry name" value="CCCH zinc finger"/>
    <property type="match status" value="1"/>
</dbReference>
<dbReference type="Pfam" id="PF18044">
    <property type="entry name" value="zf-CCCH_4"/>
    <property type="match status" value="1"/>
</dbReference>
<gene>
    <name evidence="7" type="ORF">QE152_g13557</name>
</gene>
<feature type="compositionally biased region" description="Basic and acidic residues" evidence="5">
    <location>
        <begin position="22"/>
        <end position="34"/>
    </location>
</feature>
<protein>
    <submittedName>
        <fullName evidence="7">CCCH-type zinc finger</fullName>
    </submittedName>
</protein>
<dbReference type="Gene3D" id="4.10.1000.10">
    <property type="entry name" value="Zinc finger, CCCH-type"/>
    <property type="match status" value="1"/>
</dbReference>
<dbReference type="GO" id="GO:0008270">
    <property type="term" value="F:zinc ion binding"/>
    <property type="evidence" value="ECO:0007669"/>
    <property type="project" value="UniProtKB-KW"/>
</dbReference>
<evidence type="ECO:0000313" key="7">
    <source>
        <dbReference type="EMBL" id="KAK9731576.1"/>
    </source>
</evidence>
<feature type="domain" description="C3H1-type" evidence="6">
    <location>
        <begin position="94"/>
        <end position="121"/>
    </location>
</feature>
<keyword evidence="1 4" id="KW-0479">Metal-binding</keyword>
<evidence type="ECO:0000256" key="4">
    <source>
        <dbReference type="PROSITE-ProRule" id="PRU00723"/>
    </source>
</evidence>
<evidence type="ECO:0000259" key="6">
    <source>
        <dbReference type="PROSITE" id="PS50103"/>
    </source>
</evidence>
<evidence type="ECO:0000256" key="2">
    <source>
        <dbReference type="ARBA" id="ARBA00022771"/>
    </source>
</evidence>
<dbReference type="InterPro" id="IPR041367">
    <property type="entry name" value="Znf-CCCH_4"/>
</dbReference>
<evidence type="ECO:0000256" key="3">
    <source>
        <dbReference type="ARBA" id="ARBA00022833"/>
    </source>
</evidence>
<feature type="region of interest" description="Disordered" evidence="5">
    <location>
        <begin position="1"/>
        <end position="42"/>
    </location>
</feature>
<evidence type="ECO:0000313" key="8">
    <source>
        <dbReference type="Proteomes" id="UP001458880"/>
    </source>
</evidence>
<keyword evidence="8" id="KW-1185">Reference proteome</keyword>
<name>A0AAW1LCB1_POPJA</name>
<dbReference type="Proteomes" id="UP001458880">
    <property type="component" value="Unassembled WGS sequence"/>
</dbReference>
<dbReference type="InterPro" id="IPR036855">
    <property type="entry name" value="Znf_CCCH_sf"/>
</dbReference>
<evidence type="ECO:0000256" key="1">
    <source>
        <dbReference type="ARBA" id="ARBA00022723"/>
    </source>
</evidence>
<dbReference type="AlphaFoldDB" id="A0AAW1LCB1"/>
<keyword evidence="2 4" id="KW-0863">Zinc-finger</keyword>
<dbReference type="PROSITE" id="PS50103">
    <property type="entry name" value="ZF_C3H1"/>
    <property type="match status" value="1"/>
</dbReference>
<dbReference type="EMBL" id="JASPKY010000130">
    <property type="protein sequence ID" value="KAK9731576.1"/>
    <property type="molecule type" value="Genomic_DNA"/>
</dbReference>
<accession>A0AAW1LCB1</accession>
<organism evidence="7 8">
    <name type="scientific">Popillia japonica</name>
    <name type="common">Japanese beetle</name>
    <dbReference type="NCBI Taxonomy" id="7064"/>
    <lineage>
        <taxon>Eukaryota</taxon>
        <taxon>Metazoa</taxon>
        <taxon>Ecdysozoa</taxon>
        <taxon>Arthropoda</taxon>
        <taxon>Hexapoda</taxon>
        <taxon>Insecta</taxon>
        <taxon>Pterygota</taxon>
        <taxon>Neoptera</taxon>
        <taxon>Endopterygota</taxon>
        <taxon>Coleoptera</taxon>
        <taxon>Polyphaga</taxon>
        <taxon>Scarabaeiformia</taxon>
        <taxon>Scarabaeidae</taxon>
        <taxon>Rutelinae</taxon>
        <taxon>Popillia</taxon>
    </lineage>
</organism>
<proteinExistence type="predicted"/>
<sequence length="190" mass="21336">MSLVPNYDVTSSESSSDSETESDNKIASEEKPESKLNISTTKLPTPGFISSNSTENVLTTSVFKNPFVEAENAKQAILEKHVKMVNANDNSQFLNGKKICWNYRKGRCRFGHNCKYAHDSDLQKSKEQLDAENQLQETVLCQSQPLAQPTVHEINQIVQDNNAQKRKRPGLSQGLVPGKKVMKSYFTQKK</sequence>
<feature type="zinc finger region" description="C3H1-type" evidence="4">
    <location>
        <begin position="94"/>
        <end position="121"/>
    </location>
</feature>
<reference evidence="7 8" key="1">
    <citation type="journal article" date="2024" name="BMC Genomics">
        <title>De novo assembly and annotation of Popillia japonica's genome with initial clues to its potential as an invasive pest.</title>
        <authorList>
            <person name="Cucini C."/>
            <person name="Boschi S."/>
            <person name="Funari R."/>
            <person name="Cardaioli E."/>
            <person name="Iannotti N."/>
            <person name="Marturano G."/>
            <person name="Paoli F."/>
            <person name="Bruttini M."/>
            <person name="Carapelli A."/>
            <person name="Frati F."/>
            <person name="Nardi F."/>
        </authorList>
    </citation>
    <scope>NUCLEOTIDE SEQUENCE [LARGE SCALE GENOMIC DNA]</scope>
    <source>
        <strain evidence="7">DMR45628</strain>
    </source>
</reference>
<dbReference type="InterPro" id="IPR000571">
    <property type="entry name" value="Znf_CCCH"/>
</dbReference>
<evidence type="ECO:0000256" key="5">
    <source>
        <dbReference type="SAM" id="MobiDB-lite"/>
    </source>
</evidence>
<keyword evidence="3 4" id="KW-0862">Zinc</keyword>
<comment type="caution">
    <text evidence="7">The sequence shown here is derived from an EMBL/GenBank/DDBJ whole genome shotgun (WGS) entry which is preliminary data.</text>
</comment>